<dbReference type="PROSITE" id="PS51197">
    <property type="entry name" value="HTH_RRF2_2"/>
    <property type="match status" value="1"/>
</dbReference>
<gene>
    <name evidence="2" type="ORF">CR492_19345</name>
</gene>
<proteinExistence type="predicted"/>
<dbReference type="Pfam" id="PF02082">
    <property type="entry name" value="Rrf2"/>
    <property type="match status" value="1"/>
</dbReference>
<keyword evidence="1" id="KW-0238">DNA-binding</keyword>
<dbReference type="EMBL" id="PDZR01000037">
    <property type="protein sequence ID" value="PNG24309.1"/>
    <property type="molecule type" value="Genomic_DNA"/>
</dbReference>
<dbReference type="OrthoDB" id="9800519at2"/>
<dbReference type="InterPro" id="IPR036388">
    <property type="entry name" value="WH-like_DNA-bd_sf"/>
</dbReference>
<dbReference type="InterPro" id="IPR036390">
    <property type="entry name" value="WH_DNA-bd_sf"/>
</dbReference>
<dbReference type="GO" id="GO:0003700">
    <property type="term" value="F:DNA-binding transcription factor activity"/>
    <property type="evidence" value="ECO:0007669"/>
    <property type="project" value="TreeGrafter"/>
</dbReference>
<dbReference type="GO" id="GO:0005829">
    <property type="term" value="C:cytosol"/>
    <property type="evidence" value="ECO:0007669"/>
    <property type="project" value="TreeGrafter"/>
</dbReference>
<organism evidence="2 3">
    <name type="scientific">Methylocella silvestris</name>
    <dbReference type="NCBI Taxonomy" id="199596"/>
    <lineage>
        <taxon>Bacteria</taxon>
        <taxon>Pseudomonadati</taxon>
        <taxon>Pseudomonadota</taxon>
        <taxon>Alphaproteobacteria</taxon>
        <taxon>Hyphomicrobiales</taxon>
        <taxon>Beijerinckiaceae</taxon>
        <taxon>Methylocella</taxon>
    </lineage>
</organism>
<dbReference type="GO" id="GO:0003677">
    <property type="term" value="F:DNA binding"/>
    <property type="evidence" value="ECO:0007669"/>
    <property type="project" value="UniProtKB-KW"/>
</dbReference>
<evidence type="ECO:0000256" key="1">
    <source>
        <dbReference type="ARBA" id="ARBA00023125"/>
    </source>
</evidence>
<protein>
    <submittedName>
        <fullName evidence="2">Rrf2 family transcriptional regulator</fullName>
    </submittedName>
</protein>
<dbReference type="AlphaFoldDB" id="A0A2J7TC23"/>
<dbReference type="PANTHER" id="PTHR33221:SF5">
    <property type="entry name" value="HTH-TYPE TRANSCRIPTIONAL REGULATOR ISCR"/>
    <property type="match status" value="1"/>
</dbReference>
<sequence>MIVLSHRALLALAAVADIAIHSRPLPVAAKALAARLELPPRHLETLLQALVRANILKGLRGPRGGYELARERRKITAGAVLRAVLSDAAGQDEPEDSKLVSKVIAPMVEKAGAAFLAELDTITIEDVCRRADELHLYRDAGPGSDFAI</sequence>
<dbReference type="SUPFAM" id="SSF46785">
    <property type="entry name" value="Winged helix' DNA-binding domain"/>
    <property type="match status" value="1"/>
</dbReference>
<evidence type="ECO:0000313" key="2">
    <source>
        <dbReference type="EMBL" id="PNG24309.1"/>
    </source>
</evidence>
<reference evidence="2 3" key="1">
    <citation type="submission" date="2017-10" db="EMBL/GenBank/DDBJ databases">
        <title>Genome announcement of Methylocella silvestris TVC from permafrost.</title>
        <authorList>
            <person name="Wang J."/>
            <person name="Geng K."/>
            <person name="Ul-Haque F."/>
            <person name="Crombie A.T."/>
            <person name="Street L.E."/>
            <person name="Wookey P.A."/>
            <person name="Murrell J.C."/>
            <person name="Pratscher J."/>
        </authorList>
    </citation>
    <scope>NUCLEOTIDE SEQUENCE [LARGE SCALE GENOMIC DNA]</scope>
    <source>
        <strain evidence="2 3">TVC</strain>
    </source>
</reference>
<comment type="caution">
    <text evidence="2">The sequence shown here is derived from an EMBL/GenBank/DDBJ whole genome shotgun (WGS) entry which is preliminary data.</text>
</comment>
<dbReference type="RefSeq" id="WP_102845360.1">
    <property type="nucleotide sequence ID" value="NZ_PDZR01000037.1"/>
</dbReference>
<name>A0A2J7TC23_METSI</name>
<dbReference type="InterPro" id="IPR000944">
    <property type="entry name" value="Tscrpt_reg_Rrf2"/>
</dbReference>
<dbReference type="PANTHER" id="PTHR33221">
    <property type="entry name" value="WINGED HELIX-TURN-HELIX TRANSCRIPTIONAL REGULATOR, RRF2 FAMILY"/>
    <property type="match status" value="1"/>
</dbReference>
<dbReference type="Proteomes" id="UP000236286">
    <property type="component" value="Unassembled WGS sequence"/>
</dbReference>
<accession>A0A2J7TC23</accession>
<evidence type="ECO:0000313" key="3">
    <source>
        <dbReference type="Proteomes" id="UP000236286"/>
    </source>
</evidence>
<dbReference type="Gene3D" id="1.10.10.10">
    <property type="entry name" value="Winged helix-like DNA-binding domain superfamily/Winged helix DNA-binding domain"/>
    <property type="match status" value="1"/>
</dbReference>